<dbReference type="EMBL" id="JABWDY010004604">
    <property type="protein sequence ID" value="KAF5205052.1"/>
    <property type="molecule type" value="Genomic_DNA"/>
</dbReference>
<feature type="non-terminal residue" evidence="1">
    <location>
        <position position="63"/>
    </location>
</feature>
<dbReference type="OrthoDB" id="1932595at2759"/>
<name>A0A7J6X9F9_THATH</name>
<reference evidence="1 2" key="1">
    <citation type="submission" date="2020-06" db="EMBL/GenBank/DDBJ databases">
        <title>Transcriptomic and genomic resources for Thalictrum thalictroides and T. hernandezii: Facilitating candidate gene discovery in an emerging model plant lineage.</title>
        <authorList>
            <person name="Arias T."/>
            <person name="Riano-Pachon D.M."/>
            <person name="Di Stilio V.S."/>
        </authorList>
    </citation>
    <scope>NUCLEOTIDE SEQUENCE [LARGE SCALE GENOMIC DNA]</scope>
    <source>
        <strain evidence="2">cv. WT478/WT964</strain>
        <tissue evidence="1">Leaves</tissue>
    </source>
</reference>
<sequence length="63" mass="7294">MEDMVNDTLGRAHPYDFDACLHEVHNENDIEASSNLEKDNRYKKLMEDALQPVYPSCQAEHSK</sequence>
<protein>
    <submittedName>
        <fullName evidence="1">Uncharacterized protein</fullName>
    </submittedName>
</protein>
<accession>A0A7J6X9F9</accession>
<evidence type="ECO:0000313" key="1">
    <source>
        <dbReference type="EMBL" id="KAF5205052.1"/>
    </source>
</evidence>
<organism evidence="1 2">
    <name type="scientific">Thalictrum thalictroides</name>
    <name type="common">Rue-anemone</name>
    <name type="synonym">Anemone thalictroides</name>
    <dbReference type="NCBI Taxonomy" id="46969"/>
    <lineage>
        <taxon>Eukaryota</taxon>
        <taxon>Viridiplantae</taxon>
        <taxon>Streptophyta</taxon>
        <taxon>Embryophyta</taxon>
        <taxon>Tracheophyta</taxon>
        <taxon>Spermatophyta</taxon>
        <taxon>Magnoliopsida</taxon>
        <taxon>Ranunculales</taxon>
        <taxon>Ranunculaceae</taxon>
        <taxon>Thalictroideae</taxon>
        <taxon>Thalictrum</taxon>
    </lineage>
</organism>
<comment type="caution">
    <text evidence="1">The sequence shown here is derived from an EMBL/GenBank/DDBJ whole genome shotgun (WGS) entry which is preliminary data.</text>
</comment>
<evidence type="ECO:0000313" key="2">
    <source>
        <dbReference type="Proteomes" id="UP000554482"/>
    </source>
</evidence>
<dbReference type="AlphaFoldDB" id="A0A7J6X9F9"/>
<keyword evidence="2" id="KW-1185">Reference proteome</keyword>
<gene>
    <name evidence="1" type="ORF">FRX31_005361</name>
</gene>
<dbReference type="Proteomes" id="UP000554482">
    <property type="component" value="Unassembled WGS sequence"/>
</dbReference>
<proteinExistence type="predicted"/>